<dbReference type="InterPro" id="IPR008271">
    <property type="entry name" value="Ser/Thr_kinase_AS"/>
</dbReference>
<keyword evidence="7" id="KW-1133">Transmembrane helix</keyword>
<gene>
    <name evidence="9" type="ORF">C5Y93_13710</name>
</gene>
<evidence type="ECO:0000256" key="3">
    <source>
        <dbReference type="ARBA" id="ARBA00022777"/>
    </source>
</evidence>
<dbReference type="SMART" id="SM00220">
    <property type="entry name" value="S_TKc"/>
    <property type="match status" value="1"/>
</dbReference>
<accession>A0A2S8GM47</accession>
<dbReference type="Proteomes" id="UP000237819">
    <property type="component" value="Unassembled WGS sequence"/>
</dbReference>
<evidence type="ECO:0000313" key="10">
    <source>
        <dbReference type="Proteomes" id="UP000237819"/>
    </source>
</evidence>
<dbReference type="GO" id="GO:0004674">
    <property type="term" value="F:protein serine/threonine kinase activity"/>
    <property type="evidence" value="ECO:0007669"/>
    <property type="project" value="TreeGrafter"/>
</dbReference>
<proteinExistence type="predicted"/>
<dbReference type="PROSITE" id="PS50011">
    <property type="entry name" value="PROTEIN_KINASE_DOM"/>
    <property type="match status" value="1"/>
</dbReference>
<feature type="domain" description="Protein kinase" evidence="8">
    <location>
        <begin position="515"/>
        <end position="791"/>
    </location>
</feature>
<dbReference type="PANTHER" id="PTHR43289">
    <property type="entry name" value="MITOGEN-ACTIVATED PROTEIN KINASE KINASE KINASE 20-RELATED"/>
    <property type="match status" value="1"/>
</dbReference>
<evidence type="ECO:0000259" key="8">
    <source>
        <dbReference type="PROSITE" id="PS50011"/>
    </source>
</evidence>
<keyword evidence="4 5" id="KW-0067">ATP-binding</keyword>
<dbReference type="CDD" id="cd14014">
    <property type="entry name" value="STKc_PknB_like"/>
    <property type="match status" value="1"/>
</dbReference>
<dbReference type="InterPro" id="IPR017441">
    <property type="entry name" value="Protein_kinase_ATP_BS"/>
</dbReference>
<evidence type="ECO:0000256" key="2">
    <source>
        <dbReference type="ARBA" id="ARBA00022741"/>
    </source>
</evidence>
<dbReference type="SUPFAM" id="SSF56112">
    <property type="entry name" value="Protein kinase-like (PK-like)"/>
    <property type="match status" value="1"/>
</dbReference>
<comment type="caution">
    <text evidence="9">The sequence shown here is derived from an EMBL/GenBank/DDBJ whole genome shotgun (WGS) entry which is preliminary data.</text>
</comment>
<reference evidence="9 10" key="1">
    <citation type="submission" date="2018-02" db="EMBL/GenBank/DDBJ databases">
        <title>Comparative genomes isolates from brazilian mangrove.</title>
        <authorList>
            <person name="Araujo J.E."/>
            <person name="Taketani R.G."/>
            <person name="Silva M.C.P."/>
            <person name="Loureco M.V."/>
            <person name="Andreote F.D."/>
        </authorList>
    </citation>
    <scope>NUCLEOTIDE SEQUENCE [LARGE SCALE GENOMIC DNA]</scope>
    <source>
        <strain evidence="9 10">Nap-Phe MGV</strain>
    </source>
</reference>
<dbReference type="PANTHER" id="PTHR43289:SF6">
    <property type="entry name" value="SERINE_THREONINE-PROTEIN KINASE NEKL-3"/>
    <property type="match status" value="1"/>
</dbReference>
<dbReference type="EMBL" id="PUHZ01000014">
    <property type="protein sequence ID" value="PQO45500.1"/>
    <property type="molecule type" value="Genomic_DNA"/>
</dbReference>
<dbReference type="Gene3D" id="1.10.510.10">
    <property type="entry name" value="Transferase(Phosphotransferase) domain 1"/>
    <property type="match status" value="1"/>
</dbReference>
<keyword evidence="1" id="KW-0808">Transferase</keyword>
<evidence type="ECO:0000256" key="4">
    <source>
        <dbReference type="ARBA" id="ARBA00022840"/>
    </source>
</evidence>
<keyword evidence="7" id="KW-0812">Transmembrane</keyword>
<name>A0A2S8GM47_9BACT</name>
<dbReference type="InterPro" id="IPR000719">
    <property type="entry name" value="Prot_kinase_dom"/>
</dbReference>
<dbReference type="AlphaFoldDB" id="A0A2S8GM47"/>
<keyword evidence="3" id="KW-0418">Kinase</keyword>
<dbReference type="Gene3D" id="3.30.200.20">
    <property type="entry name" value="Phosphorylase Kinase, domain 1"/>
    <property type="match status" value="1"/>
</dbReference>
<feature type="transmembrane region" description="Helical" evidence="7">
    <location>
        <begin position="471"/>
        <end position="496"/>
    </location>
</feature>
<organism evidence="9 10">
    <name type="scientific">Blastopirellula marina</name>
    <dbReference type="NCBI Taxonomy" id="124"/>
    <lineage>
        <taxon>Bacteria</taxon>
        <taxon>Pseudomonadati</taxon>
        <taxon>Planctomycetota</taxon>
        <taxon>Planctomycetia</taxon>
        <taxon>Pirellulales</taxon>
        <taxon>Pirellulaceae</taxon>
        <taxon>Blastopirellula</taxon>
    </lineage>
</organism>
<dbReference type="InterPro" id="IPR011009">
    <property type="entry name" value="Kinase-like_dom_sf"/>
</dbReference>
<keyword evidence="7" id="KW-0472">Membrane</keyword>
<dbReference type="PROSITE" id="PS00108">
    <property type="entry name" value="PROTEIN_KINASE_ST"/>
    <property type="match status" value="1"/>
</dbReference>
<dbReference type="GO" id="GO:0005524">
    <property type="term" value="F:ATP binding"/>
    <property type="evidence" value="ECO:0007669"/>
    <property type="project" value="UniProtKB-UniRule"/>
</dbReference>
<keyword evidence="2 5" id="KW-0547">Nucleotide-binding</keyword>
<feature type="binding site" evidence="5">
    <location>
        <position position="544"/>
    </location>
    <ligand>
        <name>ATP</name>
        <dbReference type="ChEBI" id="CHEBI:30616"/>
    </ligand>
</feature>
<evidence type="ECO:0000256" key="7">
    <source>
        <dbReference type="SAM" id="Phobius"/>
    </source>
</evidence>
<evidence type="ECO:0000256" key="5">
    <source>
        <dbReference type="PROSITE-ProRule" id="PRU10141"/>
    </source>
</evidence>
<feature type="transmembrane region" description="Helical" evidence="7">
    <location>
        <begin position="103"/>
        <end position="124"/>
    </location>
</feature>
<sequence length="826" mass="91972">MSDPNTKAVERIAAEARRRKGAQREAFMEDACGTDDDLRHRVEALLSPSARGTMAPEMDATTTHVLSEPPSRHSIHPRGRLSRFLPSTNIIVEIWASRIYRSIAILLFVALIVALGLGSRYLVWNELHKIRQQEFEALLTADVQALTLWIESCKDQADLVSRDPEIIAAIDSMLEKHQKLKDSYSAADIQDELEVLGRHLPEFNRTSQFVEQFVREHDPITTDPYDPYQPPRPGESVRTDTFIDDDQGAYLIADTFGFVLASSIKSEIGKVLETKLRPHMVQDTPEGKTGFVPPLRADGKNPAASLAGDAMFAWVYAPIREDGEYPRATIALGYISVGNFTRALTNIRTGATGEAYAFGANGTMLTESRFTEDLWRQGILPKGTPSRANLTLAPPRSQRPIDGRPVPGHQRFTRLINQSRDARTADEAFGVILTAYNGYTGHEVVGAWQWLDKYNFGVAYESAAYEAFRPFTYISIGQFVLLGLVAGFAGLTYYAANSMVHMRRTIGENMVVGSYVLLRKIGEGGMGQVYLAQHQMLKRPTAVKLMRPDKTDPAIIKRFEREVQLSSRLKHPNTVEIYDYGKTPDAVFYYAMEYLDGVTIEDLVRQHGWQSVGRVLSVMRQVAASLREAHSLGLIHRDIKPLNIMLCRIGGEYDVAKVLDFGLVKNLSADPGATVVTGTTEISGTPMYIPPERVKNPTQADPRVDIYALGATAFFMLTGRPIHLAKSAVDILVQIVTEPVPSVHDASDRIIPEPLQDLLTRCLAKNPDERPQTAEEVMIEVEAIIAEYPWTPQEAKTWWDDHVPPDSLSTWAEAAGDDITDEPRSV</sequence>
<evidence type="ECO:0000313" key="9">
    <source>
        <dbReference type="EMBL" id="PQO45500.1"/>
    </source>
</evidence>
<evidence type="ECO:0000256" key="6">
    <source>
        <dbReference type="SAM" id="MobiDB-lite"/>
    </source>
</evidence>
<dbReference type="Pfam" id="PF00069">
    <property type="entry name" value="Pkinase"/>
    <property type="match status" value="1"/>
</dbReference>
<feature type="region of interest" description="Disordered" evidence="6">
    <location>
        <begin position="806"/>
        <end position="826"/>
    </location>
</feature>
<dbReference type="PROSITE" id="PS00107">
    <property type="entry name" value="PROTEIN_KINASE_ATP"/>
    <property type="match status" value="1"/>
</dbReference>
<evidence type="ECO:0000256" key="1">
    <source>
        <dbReference type="ARBA" id="ARBA00022679"/>
    </source>
</evidence>
<protein>
    <recommendedName>
        <fullName evidence="8">Protein kinase domain-containing protein</fullName>
    </recommendedName>
</protein>